<feature type="transmembrane region" description="Helical" evidence="7">
    <location>
        <begin position="41"/>
        <end position="63"/>
    </location>
</feature>
<protein>
    <recommendedName>
        <fullName evidence="10">Small multidrug resistance protein</fullName>
    </recommendedName>
</protein>
<dbReference type="eggNOG" id="COG2076">
    <property type="taxonomic scope" value="Bacteria"/>
</dbReference>
<keyword evidence="3 6" id="KW-0812">Transmembrane</keyword>
<feature type="transmembrane region" description="Helical" evidence="7">
    <location>
        <begin position="75"/>
        <end position="95"/>
    </location>
</feature>
<dbReference type="GO" id="GO:0022857">
    <property type="term" value="F:transmembrane transporter activity"/>
    <property type="evidence" value="ECO:0007669"/>
    <property type="project" value="InterPro"/>
</dbReference>
<dbReference type="PANTHER" id="PTHR30561:SF9">
    <property type="entry name" value="4-AMINO-4-DEOXY-L-ARABINOSE-PHOSPHOUNDECAPRENOL FLIPPASE SUBUNIT ARNF-RELATED"/>
    <property type="match status" value="1"/>
</dbReference>
<dbReference type="Proteomes" id="UP000027395">
    <property type="component" value="Chromosome"/>
</dbReference>
<organism evidence="8 9">
    <name type="scientific">Planktothrix agardhii (strain NIVA-CYA 126/8)</name>
    <dbReference type="NCBI Taxonomy" id="388467"/>
    <lineage>
        <taxon>Bacteria</taxon>
        <taxon>Bacillati</taxon>
        <taxon>Cyanobacteriota</taxon>
        <taxon>Cyanophyceae</taxon>
        <taxon>Oscillatoriophycideae</taxon>
        <taxon>Oscillatoriales</taxon>
        <taxon>Microcoleaceae</taxon>
        <taxon>Planktothrix</taxon>
    </lineage>
</organism>
<dbReference type="AlphaFoldDB" id="A0A073CUQ5"/>
<evidence type="ECO:0000256" key="3">
    <source>
        <dbReference type="ARBA" id="ARBA00022692"/>
    </source>
</evidence>
<sequence length="120" mass="12865">MNNINSINWISWSLVLIAAINSGIGNLLLKKSRIEAPDPGLLTLLLSPWFLAAILVYGINLIVFAKALDSLPVSVAYPVFAAIGFSLVALMGNLFLGERFGLNQIIGLSLIIAGIIIMSR</sequence>
<dbReference type="HOGENOM" id="CLU_131462_5_0_3"/>
<dbReference type="GO" id="GO:0005886">
    <property type="term" value="C:plasma membrane"/>
    <property type="evidence" value="ECO:0007669"/>
    <property type="project" value="UniProtKB-SubCell"/>
</dbReference>
<evidence type="ECO:0000256" key="2">
    <source>
        <dbReference type="ARBA" id="ARBA00022475"/>
    </source>
</evidence>
<evidence type="ECO:0000256" key="5">
    <source>
        <dbReference type="ARBA" id="ARBA00023136"/>
    </source>
</evidence>
<comment type="subcellular location">
    <subcellularLocation>
        <location evidence="1 6">Cell membrane</location>
        <topology evidence="1 6">Multi-pass membrane protein</topology>
    </subcellularLocation>
</comment>
<dbReference type="GeneID" id="77288653"/>
<dbReference type="InterPro" id="IPR037185">
    <property type="entry name" value="EmrE-like"/>
</dbReference>
<proteinExistence type="inferred from homology"/>
<keyword evidence="2" id="KW-1003">Cell membrane</keyword>
<dbReference type="PATRIC" id="fig|388467.6.peg.2815"/>
<dbReference type="SUPFAM" id="SSF103481">
    <property type="entry name" value="Multidrug resistance efflux transporter EmrE"/>
    <property type="match status" value="1"/>
</dbReference>
<evidence type="ECO:0000256" key="7">
    <source>
        <dbReference type="SAM" id="Phobius"/>
    </source>
</evidence>
<name>A0A073CUQ5_PLAA1</name>
<feature type="transmembrane region" description="Helical" evidence="7">
    <location>
        <begin position="6"/>
        <end position="29"/>
    </location>
</feature>
<evidence type="ECO:0000256" key="6">
    <source>
        <dbReference type="RuleBase" id="RU003942"/>
    </source>
</evidence>
<dbReference type="Pfam" id="PF00893">
    <property type="entry name" value="Multi_Drug_Res"/>
    <property type="match status" value="1"/>
</dbReference>
<dbReference type="PANTHER" id="PTHR30561">
    <property type="entry name" value="SMR FAMILY PROTON-DEPENDENT DRUG EFFLUX TRANSPORTER SUGE"/>
    <property type="match status" value="1"/>
</dbReference>
<reference evidence="8 9" key="1">
    <citation type="journal article" date="2014" name="Appl. Environ. Microbiol.">
        <title>Elucidation of insertion elements encoded on plasmids and in vitro construction of shuttle vectors from the toxic cyanobacterium Planktothrix.</title>
        <authorList>
            <person name="Christiansen G."/>
            <person name="Goesmann A."/>
            <person name="Kurmayer R."/>
        </authorList>
    </citation>
    <scope>NUCLEOTIDE SEQUENCE [LARGE SCALE GENOMIC DNA]</scope>
    <source>
        <strain evidence="8 9">NIVA-CYA 126/8</strain>
    </source>
</reference>
<dbReference type="STRING" id="388467.A19Y_2869"/>
<dbReference type="Gene3D" id="1.10.3730.20">
    <property type="match status" value="1"/>
</dbReference>
<keyword evidence="9" id="KW-1185">Reference proteome</keyword>
<evidence type="ECO:0000256" key="1">
    <source>
        <dbReference type="ARBA" id="ARBA00004651"/>
    </source>
</evidence>
<keyword evidence="5 7" id="KW-0472">Membrane</keyword>
<keyword evidence="4 7" id="KW-1133">Transmembrane helix</keyword>
<dbReference type="InterPro" id="IPR045324">
    <property type="entry name" value="Small_multidrug_res"/>
</dbReference>
<comment type="similarity">
    <text evidence="6">Belongs to the drug/metabolite transporter (DMT) superfamily. Small multidrug resistance (SMR) (TC 2.A.7.1) family.</text>
</comment>
<dbReference type="EMBL" id="CM002803">
    <property type="protein sequence ID" value="KEI67730.1"/>
    <property type="molecule type" value="Genomic_DNA"/>
</dbReference>
<evidence type="ECO:0000313" key="9">
    <source>
        <dbReference type="Proteomes" id="UP000027395"/>
    </source>
</evidence>
<dbReference type="InterPro" id="IPR000390">
    <property type="entry name" value="Small_drug/metabolite_transptr"/>
</dbReference>
<feature type="transmembrane region" description="Helical" evidence="7">
    <location>
        <begin position="102"/>
        <end position="119"/>
    </location>
</feature>
<evidence type="ECO:0000313" key="8">
    <source>
        <dbReference type="EMBL" id="KEI67730.1"/>
    </source>
</evidence>
<evidence type="ECO:0000256" key="4">
    <source>
        <dbReference type="ARBA" id="ARBA00022989"/>
    </source>
</evidence>
<accession>A0A073CUQ5</accession>
<gene>
    <name evidence="8" type="ORF">A19Y_2869</name>
</gene>
<evidence type="ECO:0008006" key="10">
    <source>
        <dbReference type="Google" id="ProtNLM"/>
    </source>
</evidence>
<dbReference type="RefSeq" id="WP_227350830.1">
    <property type="nucleotide sequence ID" value="NZ_CM002803.1"/>
</dbReference>